<dbReference type="AlphaFoldDB" id="A0A7Y9F0L3"/>
<protein>
    <submittedName>
        <fullName evidence="1">Aminoglycoside phosphotransferase</fullName>
    </submittedName>
</protein>
<sequence length="116" mass="13120">MEIDLEHEVSRVSASLLAFDRLAHTLTFRPRGAKPVEIGVDEQTLRNWLQGTLLAAEQPASHAFPHERAIELLVRRLQELHEGGQDPFTPFRDRLRAALTPSLDFSSRSRPVELVS</sequence>
<dbReference type="Proteomes" id="UP000516957">
    <property type="component" value="Unassembled WGS sequence"/>
</dbReference>
<organism evidence="1 2">
    <name type="scientific">Nocardioides marinisabuli</name>
    <dbReference type="NCBI Taxonomy" id="419476"/>
    <lineage>
        <taxon>Bacteria</taxon>
        <taxon>Bacillati</taxon>
        <taxon>Actinomycetota</taxon>
        <taxon>Actinomycetes</taxon>
        <taxon>Propionibacteriales</taxon>
        <taxon>Nocardioidaceae</taxon>
        <taxon>Nocardioides</taxon>
    </lineage>
</organism>
<reference evidence="1 2" key="1">
    <citation type="submission" date="2020-07" db="EMBL/GenBank/DDBJ databases">
        <title>Sequencing the genomes of 1000 actinobacteria strains.</title>
        <authorList>
            <person name="Klenk H.-P."/>
        </authorList>
    </citation>
    <scope>NUCLEOTIDE SEQUENCE [LARGE SCALE GENOMIC DNA]</scope>
    <source>
        <strain evidence="1 2">DSM 18965</strain>
    </source>
</reference>
<gene>
    <name evidence="1" type="ORF">BKA08_001369</name>
</gene>
<keyword evidence="2" id="KW-1185">Reference proteome</keyword>
<evidence type="ECO:0000313" key="1">
    <source>
        <dbReference type="EMBL" id="NYD57131.1"/>
    </source>
</evidence>
<accession>A0A7Y9F0L3</accession>
<comment type="caution">
    <text evidence="1">The sequence shown here is derived from an EMBL/GenBank/DDBJ whole genome shotgun (WGS) entry which is preliminary data.</text>
</comment>
<keyword evidence="1" id="KW-0808">Transferase</keyword>
<evidence type="ECO:0000313" key="2">
    <source>
        <dbReference type="Proteomes" id="UP000516957"/>
    </source>
</evidence>
<dbReference type="EMBL" id="JACCBE010000001">
    <property type="protein sequence ID" value="NYD57131.1"/>
    <property type="molecule type" value="Genomic_DNA"/>
</dbReference>
<dbReference type="RefSeq" id="WP_179614937.1">
    <property type="nucleotide sequence ID" value="NZ_CP059163.1"/>
</dbReference>
<dbReference type="GO" id="GO:0016740">
    <property type="term" value="F:transferase activity"/>
    <property type="evidence" value="ECO:0007669"/>
    <property type="project" value="UniProtKB-KW"/>
</dbReference>
<name>A0A7Y9F0L3_9ACTN</name>
<proteinExistence type="predicted"/>